<evidence type="ECO:0000256" key="1">
    <source>
        <dbReference type="SAM" id="MobiDB-lite"/>
    </source>
</evidence>
<dbReference type="EMBL" id="BK016062">
    <property type="protein sequence ID" value="DAF91786.1"/>
    <property type="molecule type" value="Genomic_DNA"/>
</dbReference>
<feature type="region of interest" description="Disordered" evidence="1">
    <location>
        <begin position="1"/>
        <end position="24"/>
    </location>
</feature>
<sequence>MQQQQQQAEAQQQQQLQQMQNEAKQQELMLEEAKMDLERYKIDADNQTKIAVAEISAYRGTEDKDANMNGIPDPMEIAKDATEQRKIDQEAYLKRYEAR</sequence>
<organism evidence="2">
    <name type="scientific">Podoviridae sp. ctZkC8</name>
    <dbReference type="NCBI Taxonomy" id="2825259"/>
    <lineage>
        <taxon>Viruses</taxon>
        <taxon>Duplodnaviria</taxon>
        <taxon>Heunggongvirae</taxon>
        <taxon>Uroviricota</taxon>
        <taxon>Caudoviricetes</taxon>
    </lineage>
</organism>
<protein>
    <submittedName>
        <fullName evidence="2">Portal protein</fullName>
    </submittedName>
</protein>
<reference evidence="2" key="1">
    <citation type="journal article" date="2021" name="Proc. Natl. Acad. Sci. U.S.A.">
        <title>A Catalog of Tens of Thousands of Viruses from Human Metagenomes Reveals Hidden Associations with Chronic Diseases.</title>
        <authorList>
            <person name="Tisza M.J."/>
            <person name="Buck C.B."/>
        </authorList>
    </citation>
    <scope>NUCLEOTIDE SEQUENCE</scope>
    <source>
        <strain evidence="2">CtZkC8</strain>
    </source>
</reference>
<proteinExistence type="predicted"/>
<evidence type="ECO:0000313" key="2">
    <source>
        <dbReference type="EMBL" id="DAF91786.1"/>
    </source>
</evidence>
<name>A0A8S5UBK9_9CAUD</name>
<accession>A0A8S5UBK9</accession>